<dbReference type="RefSeq" id="WP_044842570.1">
    <property type="nucleotide sequence ID" value="NZ_CP059733.1"/>
</dbReference>
<evidence type="ECO:0000313" key="2">
    <source>
        <dbReference type="EMBL" id="WDE07175.1"/>
    </source>
</evidence>
<dbReference type="Proteomes" id="UP000032352">
    <property type="component" value="Chromosome"/>
</dbReference>
<protein>
    <submittedName>
        <fullName evidence="2">Uncharacterized protein</fullName>
    </submittedName>
</protein>
<dbReference type="EMBL" id="CP059733">
    <property type="protein sequence ID" value="WDE07175.1"/>
    <property type="molecule type" value="Genomic_DNA"/>
</dbReference>
<dbReference type="AlphaFoldDB" id="A0AAE9Z707"/>
<reference evidence="2 3" key="2">
    <citation type="journal article" date="2022" name="Mar. Drugs">
        <title>Bioassay-Guided Fractionation Leads to the Detection of Cholic Acid Generated by the Rare Thalassomonas sp.</title>
        <authorList>
            <person name="Pheiffer F."/>
            <person name="Schneider Y.K."/>
            <person name="Hansen E.H."/>
            <person name="Andersen J.H."/>
            <person name="Isaksson J."/>
            <person name="Busche T."/>
            <person name="R C."/>
            <person name="Kalinowski J."/>
            <person name="Zyl L.V."/>
            <person name="Trindade M."/>
        </authorList>
    </citation>
    <scope>NUCLEOTIDE SEQUENCE [LARGE SCALE GENOMIC DNA]</scope>
    <source>
        <strain evidence="2 3">XOM25</strain>
    </source>
</reference>
<name>A0AAE9Z707_9GAMM</name>
<accession>A0AAE9Z707</accession>
<organism evidence="2 3">
    <name type="scientific">Thalassomonas viridans</name>
    <dbReference type="NCBI Taxonomy" id="137584"/>
    <lineage>
        <taxon>Bacteria</taxon>
        <taxon>Pseudomonadati</taxon>
        <taxon>Pseudomonadota</taxon>
        <taxon>Gammaproteobacteria</taxon>
        <taxon>Alteromonadales</taxon>
        <taxon>Colwelliaceae</taxon>
        <taxon>Thalassomonas</taxon>
    </lineage>
</organism>
<reference evidence="2 3" key="1">
    <citation type="journal article" date="2015" name="Genome Announc.">
        <title>Draft Genome Sequences of Marine Isolates of Thalassomonas viridans and Thalassomonas actiniarum.</title>
        <authorList>
            <person name="Olonade I."/>
            <person name="van Zyl L.J."/>
            <person name="Trindade M."/>
        </authorList>
    </citation>
    <scope>NUCLEOTIDE SEQUENCE [LARGE SCALE GENOMIC DNA]</scope>
    <source>
        <strain evidence="2 3">XOM25</strain>
    </source>
</reference>
<sequence length="66" mass="7045">MTSKVKAFLAAAFISLLNVSMPVQAETISCTFDDGSGHFEAVTDDYEQGSRLIELCIGLGGTPSFR</sequence>
<feature type="signal peptide" evidence="1">
    <location>
        <begin position="1"/>
        <end position="25"/>
    </location>
</feature>
<gene>
    <name evidence="2" type="ORF">SG34_009930</name>
</gene>
<feature type="chain" id="PRO_5042221889" evidence="1">
    <location>
        <begin position="26"/>
        <end position="66"/>
    </location>
</feature>
<keyword evidence="3" id="KW-1185">Reference proteome</keyword>
<evidence type="ECO:0000256" key="1">
    <source>
        <dbReference type="SAM" id="SignalP"/>
    </source>
</evidence>
<dbReference type="KEGG" id="tvd:SG34_009930"/>
<evidence type="ECO:0000313" key="3">
    <source>
        <dbReference type="Proteomes" id="UP000032352"/>
    </source>
</evidence>
<proteinExistence type="predicted"/>
<keyword evidence="1" id="KW-0732">Signal</keyword>